<feature type="domain" description="Survival protein SurE-like phosphatase/nucleotidase" evidence="2">
    <location>
        <begin position="3"/>
        <end position="220"/>
    </location>
</feature>
<dbReference type="Proteomes" id="UP000226431">
    <property type="component" value="Unassembled WGS sequence"/>
</dbReference>
<dbReference type="GO" id="GO:0000932">
    <property type="term" value="C:P-body"/>
    <property type="evidence" value="ECO:0007669"/>
    <property type="project" value="TreeGrafter"/>
</dbReference>
<reference evidence="3 4" key="1">
    <citation type="submission" date="2017-06" db="EMBL/GenBank/DDBJ databases">
        <title>Ant-infecting Ophiocordyceps genomes reveal a high diversity of potential behavioral manipulation genes and a possible major role for enterotoxins.</title>
        <authorList>
            <person name="De Bekker C."/>
            <person name="Evans H.C."/>
            <person name="Brachmann A."/>
            <person name="Hughes D.P."/>
        </authorList>
    </citation>
    <scope>NUCLEOTIDE SEQUENCE [LARGE SCALE GENOMIC DNA]</scope>
    <source>
        <strain evidence="3 4">Map16</strain>
    </source>
</reference>
<feature type="region of interest" description="Disordered" evidence="1">
    <location>
        <begin position="62"/>
        <end position="85"/>
    </location>
</feature>
<evidence type="ECO:0000259" key="2">
    <source>
        <dbReference type="Pfam" id="PF01975"/>
    </source>
</evidence>
<protein>
    <recommendedName>
        <fullName evidence="2">Survival protein SurE-like phosphatase/nucleotidase domain-containing protein</fullName>
    </recommendedName>
</protein>
<dbReference type="Gene3D" id="3.40.1210.10">
    <property type="entry name" value="Survival protein SurE-like phosphatase/nucleotidase"/>
    <property type="match status" value="1"/>
</dbReference>
<dbReference type="InterPro" id="IPR002828">
    <property type="entry name" value="SurE-like_Pase/nucleotidase"/>
</dbReference>
<comment type="caution">
    <text evidence="3">The sequence shown here is derived from an EMBL/GenBank/DDBJ whole genome shotgun (WGS) entry which is preliminary data.</text>
</comment>
<dbReference type="OrthoDB" id="202825at2759"/>
<sequence length="330" mass="35647">MHILVTNDDGPPSPESSPYVLCLVRHLQRQGHLVSVCLPHTQRSWISKAHMIGQTLKPSYYRPPAGLHGDGSEGTTHQRPSPEPGVEEWVLIDGTPASCVQIGLHHLFGHRGPVDLVVSGPNYGRNTSSVFALSSGTLGAAMEAAVCRQKAIALSFAFFSRNHDPVVIEAACRHSVRLIEALYSQWPTDGEADLYSVNVPLVEDVESNKSWWTDMLQNYWGGGSCFEEIDADAAHDAAHEELVIREGPGGEANFAADKPAVVTAAGHSSGCHSHKHFKWAPRLADVYKSVAESGPGNDGRTVKEGNTSITPLKANFAQGQGAFSRKEFVL</sequence>
<dbReference type="InterPro" id="IPR036523">
    <property type="entry name" value="SurE-like_sf"/>
</dbReference>
<evidence type="ECO:0000313" key="3">
    <source>
        <dbReference type="EMBL" id="PHH74993.1"/>
    </source>
</evidence>
<dbReference type="Pfam" id="PF01975">
    <property type="entry name" value="SurE"/>
    <property type="match status" value="1"/>
</dbReference>
<keyword evidence="4" id="KW-1185">Reference proteome</keyword>
<organism evidence="3 4">
    <name type="scientific">Ophiocordyceps camponoti-rufipedis</name>
    <dbReference type="NCBI Taxonomy" id="2004952"/>
    <lineage>
        <taxon>Eukaryota</taxon>
        <taxon>Fungi</taxon>
        <taxon>Dikarya</taxon>
        <taxon>Ascomycota</taxon>
        <taxon>Pezizomycotina</taxon>
        <taxon>Sordariomycetes</taxon>
        <taxon>Hypocreomycetidae</taxon>
        <taxon>Hypocreales</taxon>
        <taxon>Ophiocordycipitaceae</taxon>
        <taxon>Ophiocordyceps</taxon>
    </lineage>
</organism>
<dbReference type="STRING" id="2004952.A0A2C5Z569"/>
<name>A0A2C5Z569_9HYPO</name>
<evidence type="ECO:0000256" key="1">
    <source>
        <dbReference type="SAM" id="MobiDB-lite"/>
    </source>
</evidence>
<dbReference type="SUPFAM" id="SSF64167">
    <property type="entry name" value="SurE-like"/>
    <property type="match status" value="1"/>
</dbReference>
<dbReference type="AlphaFoldDB" id="A0A2C5Z569"/>
<dbReference type="GO" id="GO:0016787">
    <property type="term" value="F:hydrolase activity"/>
    <property type="evidence" value="ECO:0007669"/>
    <property type="project" value="InterPro"/>
</dbReference>
<dbReference type="EMBL" id="NJES01000241">
    <property type="protein sequence ID" value="PHH74993.1"/>
    <property type="molecule type" value="Genomic_DNA"/>
</dbReference>
<dbReference type="PANTHER" id="PTHR47551">
    <property type="entry name" value="TUBULIN--TYROSINE LIGASE PBY1-RELATED"/>
    <property type="match status" value="1"/>
</dbReference>
<evidence type="ECO:0000313" key="4">
    <source>
        <dbReference type="Proteomes" id="UP000226431"/>
    </source>
</evidence>
<dbReference type="InterPro" id="IPR027746">
    <property type="entry name" value="TTL"/>
</dbReference>
<accession>A0A2C5Z569</accession>
<dbReference type="NCBIfam" id="TIGR00087">
    <property type="entry name" value="surE"/>
    <property type="match status" value="1"/>
</dbReference>
<proteinExistence type="predicted"/>
<dbReference type="PANTHER" id="PTHR47551:SF1">
    <property type="entry name" value="TUBULIN--TYROSINE LIGASE PBY1-RELATED"/>
    <property type="match status" value="1"/>
</dbReference>
<gene>
    <name evidence="3" type="ORF">CDD80_2716</name>
</gene>